<evidence type="ECO:0000256" key="1">
    <source>
        <dbReference type="SAM" id="SignalP"/>
    </source>
</evidence>
<feature type="chain" id="PRO_5046987653" evidence="1">
    <location>
        <begin position="34"/>
        <end position="248"/>
    </location>
</feature>
<feature type="domain" description="Septum formation-related" evidence="2">
    <location>
        <begin position="41"/>
        <end position="220"/>
    </location>
</feature>
<sequence>MTRSPLRALVGALLAAAVTGSVLTASLTSPADAATPKPEVGDCHSLTYVESRQASDTDPRISCERTHTSRTIAVKNLPGSSFHDATTLAKAGYRACAPALATELGSSASARAQSAYDFVYFAPTKAEIKAGARWVRCDVVLVGVKTFLALPAAKTPALGAAPHTARLARCIRATSKAVDFTACSTTHNYRAQGTVTVSGSKYPARSRFLKIAAQRCPAIAGEGSYSSWPSQWGWVLGKERQLVCYGRD</sequence>
<accession>A0ABV5K4C9</accession>
<reference evidence="3 4" key="1">
    <citation type="submission" date="2024-09" db="EMBL/GenBank/DDBJ databases">
        <authorList>
            <person name="Sun Q."/>
            <person name="Mori K."/>
        </authorList>
    </citation>
    <scope>NUCLEOTIDE SEQUENCE [LARGE SCALE GENOMIC DNA]</scope>
    <source>
        <strain evidence="3 4">JCM 9626</strain>
    </source>
</reference>
<name>A0ABV5K4C9_9ACTN</name>
<keyword evidence="1" id="KW-0732">Signal</keyword>
<keyword evidence="4" id="KW-1185">Reference proteome</keyword>
<evidence type="ECO:0000313" key="4">
    <source>
        <dbReference type="Proteomes" id="UP001589750"/>
    </source>
</evidence>
<dbReference type="RefSeq" id="WP_140008573.1">
    <property type="nucleotide sequence ID" value="NZ_JBHMDG010000001.1"/>
</dbReference>
<dbReference type="EMBL" id="JBHMDG010000001">
    <property type="protein sequence ID" value="MFB9311594.1"/>
    <property type="molecule type" value="Genomic_DNA"/>
</dbReference>
<evidence type="ECO:0000313" key="3">
    <source>
        <dbReference type="EMBL" id="MFB9311594.1"/>
    </source>
</evidence>
<protein>
    <submittedName>
        <fullName evidence="3">Septum formation family protein</fullName>
    </submittedName>
</protein>
<gene>
    <name evidence="3" type="ORF">ACFFRI_00945</name>
</gene>
<evidence type="ECO:0000259" key="2">
    <source>
        <dbReference type="Pfam" id="PF13845"/>
    </source>
</evidence>
<comment type="caution">
    <text evidence="3">The sequence shown here is derived from an EMBL/GenBank/DDBJ whole genome shotgun (WGS) entry which is preliminary data.</text>
</comment>
<feature type="signal peptide" evidence="1">
    <location>
        <begin position="1"/>
        <end position="33"/>
    </location>
</feature>
<dbReference type="InterPro" id="IPR026004">
    <property type="entry name" value="Septum_form"/>
</dbReference>
<dbReference type="Pfam" id="PF13845">
    <property type="entry name" value="Septum_form"/>
    <property type="match status" value="1"/>
</dbReference>
<dbReference type="Proteomes" id="UP001589750">
    <property type="component" value="Unassembled WGS sequence"/>
</dbReference>
<organism evidence="3 4">
    <name type="scientific">Nocardioides plantarum</name>
    <dbReference type="NCBI Taxonomy" id="29299"/>
    <lineage>
        <taxon>Bacteria</taxon>
        <taxon>Bacillati</taxon>
        <taxon>Actinomycetota</taxon>
        <taxon>Actinomycetes</taxon>
        <taxon>Propionibacteriales</taxon>
        <taxon>Nocardioidaceae</taxon>
        <taxon>Nocardioides</taxon>
    </lineage>
</organism>
<proteinExistence type="predicted"/>